<comment type="catalytic activity">
    <reaction evidence="1">
        <text>4-amino-5-aminomethyl-2-methylpyrimidine + H2O = 4-amino-5-hydroxymethyl-2-methylpyrimidine + NH4(+)</text>
        <dbReference type="Rhea" id="RHEA:31799"/>
        <dbReference type="ChEBI" id="CHEBI:15377"/>
        <dbReference type="ChEBI" id="CHEBI:16892"/>
        <dbReference type="ChEBI" id="CHEBI:28938"/>
        <dbReference type="ChEBI" id="CHEBI:63416"/>
        <dbReference type="EC" id="3.5.99.2"/>
    </reaction>
</comment>
<evidence type="ECO:0000256" key="5">
    <source>
        <dbReference type="ARBA" id="ARBA00012684"/>
    </source>
</evidence>
<dbReference type="Pfam" id="PF03070">
    <property type="entry name" value="TENA_THI-4"/>
    <property type="match status" value="1"/>
</dbReference>
<dbReference type="Gene3D" id="1.20.910.10">
    <property type="entry name" value="Heme oxygenase-like"/>
    <property type="match status" value="1"/>
</dbReference>
<evidence type="ECO:0000256" key="2">
    <source>
        <dbReference type="ARBA" id="ARBA00004948"/>
    </source>
</evidence>
<dbReference type="Proteomes" id="UP000051010">
    <property type="component" value="Unassembled WGS sequence"/>
</dbReference>
<dbReference type="CDD" id="cd19360">
    <property type="entry name" value="TenA_C_SaTenA-like"/>
    <property type="match status" value="1"/>
</dbReference>
<dbReference type="AlphaFoldDB" id="A0A0R1YLJ1"/>
<feature type="domain" description="Thiaminase-2/PQQC" evidence="9">
    <location>
        <begin position="15"/>
        <end position="222"/>
    </location>
</feature>
<protein>
    <recommendedName>
        <fullName evidence="6">Aminopyrimidine aminohydrolase</fullName>
        <ecNumber evidence="5">3.5.99.2</ecNumber>
    </recommendedName>
</protein>
<evidence type="ECO:0000256" key="4">
    <source>
        <dbReference type="ARBA" id="ARBA00011881"/>
    </source>
</evidence>
<evidence type="ECO:0000256" key="6">
    <source>
        <dbReference type="ARBA" id="ARBA00013647"/>
    </source>
</evidence>
<dbReference type="EMBL" id="AZFZ01000054">
    <property type="protein sequence ID" value="KRM41748.1"/>
    <property type="molecule type" value="Genomic_DNA"/>
</dbReference>
<dbReference type="GO" id="GO:0009229">
    <property type="term" value="P:thiamine diphosphate biosynthetic process"/>
    <property type="evidence" value="ECO:0007669"/>
    <property type="project" value="UniProtKB-UniPathway"/>
</dbReference>
<evidence type="ECO:0000313" key="11">
    <source>
        <dbReference type="Proteomes" id="UP000051010"/>
    </source>
</evidence>
<dbReference type="UniPathway" id="UPA00060"/>
<comment type="pathway">
    <text evidence="2">Cofactor biosynthesis; thiamine diphosphate biosynthesis.</text>
</comment>
<name>A0A0R1YLJ1_9LACO</name>
<proteinExistence type="inferred from homology"/>
<dbReference type="GO" id="GO:0050334">
    <property type="term" value="F:thiaminase activity"/>
    <property type="evidence" value="ECO:0007669"/>
    <property type="project" value="UniProtKB-EC"/>
</dbReference>
<comment type="similarity">
    <text evidence="3">Belongs to the TenA family.</text>
</comment>
<dbReference type="InterPro" id="IPR016084">
    <property type="entry name" value="Haem_Oase-like_multi-hlx"/>
</dbReference>
<dbReference type="EC" id="3.5.99.2" evidence="5"/>
<dbReference type="PATRIC" id="fig|1423786.4.peg.2383"/>
<comment type="caution">
    <text evidence="10">The sequence shown here is derived from an EMBL/GenBank/DDBJ whole genome shotgun (WGS) entry which is preliminary data.</text>
</comment>
<evidence type="ECO:0000256" key="7">
    <source>
        <dbReference type="ARBA" id="ARBA00022977"/>
    </source>
</evidence>
<evidence type="ECO:0000259" key="9">
    <source>
        <dbReference type="Pfam" id="PF03070"/>
    </source>
</evidence>
<dbReference type="SUPFAM" id="SSF48613">
    <property type="entry name" value="Heme oxygenase-like"/>
    <property type="match status" value="1"/>
</dbReference>
<sequence length="242" mass="27507">MIILSFSQELIQAAQPYLTANEHHPFIQAVFNDQLDTKALHYYIQQDLRYADAETVVQANLVAKSTTIEDQRLFANQLSTQLGTVNELFKSLTENTADSWGNQRYQPIEPVTFIYRSHILAPIAQGSLLDLLAPFEAGNWLYIELGKYLAATGKVQPDNAFYSWVTAVQDPHLAGESGISNRFLQVIDREAANTNAEHLEVIKQQFLRSVLLEWYFWDAAYKQLTWADWERHALGTDGGDLL</sequence>
<evidence type="ECO:0000256" key="1">
    <source>
        <dbReference type="ARBA" id="ARBA00001881"/>
    </source>
</evidence>
<evidence type="ECO:0000256" key="8">
    <source>
        <dbReference type="ARBA" id="ARBA00048337"/>
    </source>
</evidence>
<accession>A0A0R1YLJ1</accession>
<comment type="subunit">
    <text evidence="4">Homotetramer.</text>
</comment>
<reference evidence="10 11" key="1">
    <citation type="journal article" date="2015" name="Genome Announc.">
        <title>Expanding the biotechnology potential of lactobacilli through comparative genomics of 213 strains and associated genera.</title>
        <authorList>
            <person name="Sun Z."/>
            <person name="Harris H.M."/>
            <person name="McCann A."/>
            <person name="Guo C."/>
            <person name="Argimon S."/>
            <person name="Zhang W."/>
            <person name="Yang X."/>
            <person name="Jeffery I.B."/>
            <person name="Cooney J.C."/>
            <person name="Kagawa T.F."/>
            <person name="Liu W."/>
            <person name="Song Y."/>
            <person name="Salvetti E."/>
            <person name="Wrobel A."/>
            <person name="Rasinkangas P."/>
            <person name="Parkhill J."/>
            <person name="Rea M.C."/>
            <person name="O'Sullivan O."/>
            <person name="Ritari J."/>
            <person name="Douillard F.P."/>
            <person name="Paul Ross R."/>
            <person name="Yang R."/>
            <person name="Briner A.E."/>
            <person name="Felis G.E."/>
            <person name="de Vos W.M."/>
            <person name="Barrangou R."/>
            <person name="Klaenhammer T.R."/>
            <person name="Caufield P.W."/>
            <person name="Cui Y."/>
            <person name="Zhang H."/>
            <person name="O'Toole P.W."/>
        </authorList>
    </citation>
    <scope>NUCLEOTIDE SEQUENCE [LARGE SCALE GENOMIC DNA]</scope>
    <source>
        <strain evidence="10 11">DSM 18390</strain>
    </source>
</reference>
<evidence type="ECO:0000256" key="3">
    <source>
        <dbReference type="ARBA" id="ARBA00010264"/>
    </source>
</evidence>
<dbReference type="GO" id="GO:0009228">
    <property type="term" value="P:thiamine biosynthetic process"/>
    <property type="evidence" value="ECO:0007669"/>
    <property type="project" value="UniProtKB-KW"/>
</dbReference>
<gene>
    <name evidence="10" type="ORF">FD47_GL002269</name>
</gene>
<keyword evidence="7" id="KW-0784">Thiamine biosynthesis</keyword>
<dbReference type="InterPro" id="IPR004305">
    <property type="entry name" value="Thiaminase-2/PQQC"/>
</dbReference>
<organism evidence="10 11">
    <name type="scientific">Lentilactobacillus parafarraginis DSM 18390 = JCM 14109</name>
    <dbReference type="NCBI Taxonomy" id="1423786"/>
    <lineage>
        <taxon>Bacteria</taxon>
        <taxon>Bacillati</taxon>
        <taxon>Bacillota</taxon>
        <taxon>Bacilli</taxon>
        <taxon>Lactobacillales</taxon>
        <taxon>Lactobacillaceae</taxon>
        <taxon>Lentilactobacillus</taxon>
    </lineage>
</organism>
<evidence type="ECO:0000313" key="10">
    <source>
        <dbReference type="EMBL" id="KRM41748.1"/>
    </source>
</evidence>
<comment type="catalytic activity">
    <reaction evidence="8">
        <text>thiamine + H2O = 5-(2-hydroxyethyl)-4-methylthiazole + 4-amino-5-hydroxymethyl-2-methylpyrimidine + H(+)</text>
        <dbReference type="Rhea" id="RHEA:17509"/>
        <dbReference type="ChEBI" id="CHEBI:15377"/>
        <dbReference type="ChEBI" id="CHEBI:15378"/>
        <dbReference type="ChEBI" id="CHEBI:16892"/>
        <dbReference type="ChEBI" id="CHEBI:17957"/>
        <dbReference type="ChEBI" id="CHEBI:18385"/>
        <dbReference type="EC" id="3.5.99.2"/>
    </reaction>
</comment>